<evidence type="ECO:0000313" key="3">
    <source>
        <dbReference type="Proteomes" id="UP001215598"/>
    </source>
</evidence>
<feature type="compositionally biased region" description="Basic and acidic residues" evidence="1">
    <location>
        <begin position="64"/>
        <end position="77"/>
    </location>
</feature>
<sequence>MIPPDDEDAIEITDDEEDDLTPMQAVKYLVAEKPNLSRWFVSSPELMKQQAKAKQRKENKKKQKEREQVADKEESPKERKKKKRKLTNDDEDDEDKLTAYIRVLKPQPPPPPTVRARSRSVKPNSSEISYVTRGPFSFDPDSTTFDDFMSLMSDALPCPVGNIVLNKTEWKPQTPMNRAFLPLGGTGGFGALKKQMKKSKDKTLIIVMPGPRKPADNLPVTFLLWIYMQFWDVKGDDGVGGGVGEAGPLNAGANKAFDFSQLETTSTEDSVEQQKLTFDQAIVSHIEELQERWPVNEAGQRIYTDDKGFKWDLTPIRLNVWAAHKARGTATVDKAPASTQFDIKNRIKIDPARPVPVPIQPVAAPAAAPVPAATDQILAFALSMIQHQHQFTPMPAVPAAPVQPPSNPIVNPSPVPSAPPSPAKLPHRSVSLLEFCTHYEIPQHMERLEKLEYEPGDKGIKSLTRDEWQTFAGFGKLAWDKVLSKHQEFLDDVRAGLWDH</sequence>
<comment type="caution">
    <text evidence="2">The sequence shown here is derived from an EMBL/GenBank/DDBJ whole genome shotgun (WGS) entry which is preliminary data.</text>
</comment>
<name>A0AAD7MH58_9AGAR</name>
<dbReference type="EMBL" id="JARKIB010000280">
    <property type="protein sequence ID" value="KAJ7717203.1"/>
    <property type="molecule type" value="Genomic_DNA"/>
</dbReference>
<feature type="region of interest" description="Disordered" evidence="1">
    <location>
        <begin position="1"/>
        <end position="20"/>
    </location>
</feature>
<evidence type="ECO:0000256" key="1">
    <source>
        <dbReference type="SAM" id="MobiDB-lite"/>
    </source>
</evidence>
<keyword evidence="3" id="KW-1185">Reference proteome</keyword>
<organism evidence="2 3">
    <name type="scientific">Mycena metata</name>
    <dbReference type="NCBI Taxonomy" id="1033252"/>
    <lineage>
        <taxon>Eukaryota</taxon>
        <taxon>Fungi</taxon>
        <taxon>Dikarya</taxon>
        <taxon>Basidiomycota</taxon>
        <taxon>Agaricomycotina</taxon>
        <taxon>Agaricomycetes</taxon>
        <taxon>Agaricomycetidae</taxon>
        <taxon>Agaricales</taxon>
        <taxon>Marasmiineae</taxon>
        <taxon>Mycenaceae</taxon>
        <taxon>Mycena</taxon>
    </lineage>
</organism>
<protein>
    <submittedName>
        <fullName evidence="2">Uncharacterized protein</fullName>
    </submittedName>
</protein>
<evidence type="ECO:0000313" key="2">
    <source>
        <dbReference type="EMBL" id="KAJ7717203.1"/>
    </source>
</evidence>
<accession>A0AAD7MH58</accession>
<reference evidence="2" key="1">
    <citation type="submission" date="2023-03" db="EMBL/GenBank/DDBJ databases">
        <title>Massive genome expansion in bonnet fungi (Mycena s.s.) driven by repeated elements and novel gene families across ecological guilds.</title>
        <authorList>
            <consortium name="Lawrence Berkeley National Laboratory"/>
            <person name="Harder C.B."/>
            <person name="Miyauchi S."/>
            <person name="Viragh M."/>
            <person name="Kuo A."/>
            <person name="Thoen E."/>
            <person name="Andreopoulos B."/>
            <person name="Lu D."/>
            <person name="Skrede I."/>
            <person name="Drula E."/>
            <person name="Henrissat B."/>
            <person name="Morin E."/>
            <person name="Kohler A."/>
            <person name="Barry K."/>
            <person name="LaButti K."/>
            <person name="Morin E."/>
            <person name="Salamov A."/>
            <person name="Lipzen A."/>
            <person name="Mereny Z."/>
            <person name="Hegedus B."/>
            <person name="Baldrian P."/>
            <person name="Stursova M."/>
            <person name="Weitz H."/>
            <person name="Taylor A."/>
            <person name="Grigoriev I.V."/>
            <person name="Nagy L.G."/>
            <person name="Martin F."/>
            <person name="Kauserud H."/>
        </authorList>
    </citation>
    <scope>NUCLEOTIDE SEQUENCE</scope>
    <source>
        <strain evidence="2">CBHHK182m</strain>
    </source>
</reference>
<gene>
    <name evidence="2" type="ORF">B0H16DRAFT_1476225</name>
</gene>
<feature type="region of interest" description="Disordered" evidence="1">
    <location>
        <begin position="39"/>
        <end position="126"/>
    </location>
</feature>
<proteinExistence type="predicted"/>
<feature type="compositionally biased region" description="Basic residues" evidence="1">
    <location>
        <begin position="51"/>
        <end position="63"/>
    </location>
</feature>
<dbReference type="Proteomes" id="UP001215598">
    <property type="component" value="Unassembled WGS sequence"/>
</dbReference>
<dbReference type="AlphaFoldDB" id="A0AAD7MH58"/>